<dbReference type="RefSeq" id="WP_015772398.1">
    <property type="nucleotide sequence ID" value="NC_013174.1"/>
</dbReference>
<dbReference type="InterPro" id="IPR003497">
    <property type="entry name" value="BRO_N_domain"/>
</dbReference>
<sequence>MTSLQPFVYGTQEIRTIMVNDEPAFITRDLLEALDLNRSSIALLDDDEKGVHTVYTPGGMQEMGYVTEAGMYSLVLKSRKPEAKAFKRWITHEVLPQIRRTGGYTMAPRSYAEALRALADVEERKELLESEAKANAPKVLFADSVAASQSTILIGELAKILRGNGVDIGQNRLYEQLREDGFLINRRGSDWNMPTQKAMDLELFRIKETAISHSDGHISINKTTKVTGKGQEYFINRYLKEATA</sequence>
<feature type="domain" description="Bro-N" evidence="1">
    <location>
        <begin position="1"/>
        <end position="102"/>
    </location>
</feature>
<dbReference type="EMBL" id="CP001706">
    <property type="protein sequence ID" value="ACV09770.1"/>
    <property type="molecule type" value="Genomic_DNA"/>
</dbReference>
<dbReference type="HOGENOM" id="CLU_046670_0_0_11"/>
<gene>
    <name evidence="2" type="ordered locus">Jden_2133</name>
</gene>
<protein>
    <submittedName>
        <fullName evidence="2">Phage antirepressor protein</fullName>
    </submittedName>
</protein>
<dbReference type="STRING" id="471856.Jden_2133"/>
<dbReference type="AlphaFoldDB" id="C7R146"/>
<accession>C7R146</accession>
<evidence type="ECO:0000313" key="2">
    <source>
        <dbReference type="EMBL" id="ACV09770.1"/>
    </source>
</evidence>
<dbReference type="eggNOG" id="COG3617">
    <property type="taxonomic scope" value="Bacteria"/>
</dbReference>
<dbReference type="SMART" id="SM01040">
    <property type="entry name" value="Bro-N"/>
    <property type="match status" value="1"/>
</dbReference>
<evidence type="ECO:0000259" key="1">
    <source>
        <dbReference type="PROSITE" id="PS51750"/>
    </source>
</evidence>
<dbReference type="PANTHER" id="PTHR36180:SF2">
    <property type="entry name" value="BRO FAMILY PROTEIN"/>
    <property type="match status" value="1"/>
</dbReference>
<reference evidence="2 3" key="1">
    <citation type="journal article" date="2009" name="Stand. Genomic Sci.">
        <title>Complete genome sequence of Jonesia denitrificans type strain (Prevot 55134).</title>
        <authorList>
            <person name="Pukall R."/>
            <person name="Gehrich-Schroter G."/>
            <person name="Lapidus A."/>
            <person name="Nolan M."/>
            <person name="Glavina Del Rio T."/>
            <person name="Lucas S."/>
            <person name="Chen F."/>
            <person name="Tice H."/>
            <person name="Pitluck S."/>
            <person name="Cheng J.F."/>
            <person name="Copeland A."/>
            <person name="Saunders E."/>
            <person name="Brettin T."/>
            <person name="Detter J.C."/>
            <person name="Bruce D."/>
            <person name="Goodwin L."/>
            <person name="Pati A."/>
            <person name="Ivanova N."/>
            <person name="Mavromatis K."/>
            <person name="Ovchinnikova G."/>
            <person name="Chen A."/>
            <person name="Palaniappan K."/>
            <person name="Land M."/>
            <person name="Hauser L."/>
            <person name="Chang Y.J."/>
            <person name="Jeffries C.D."/>
            <person name="Chain P."/>
            <person name="Goker M."/>
            <person name="Bristow J."/>
            <person name="Eisen J.A."/>
            <person name="Markowitz V."/>
            <person name="Hugenholtz P."/>
            <person name="Kyrpides N.C."/>
            <person name="Klenk H.P."/>
            <person name="Han C."/>
        </authorList>
    </citation>
    <scope>NUCLEOTIDE SEQUENCE [LARGE SCALE GENOMIC DNA]</scope>
    <source>
        <strain evidence="3">ATCC 14870 / DSM 20603 / BCRC 15368 / CIP 55.134 / JCM 11481 / NBRC 15587 / NCTC 10816 / Prevot 55134</strain>
    </source>
</reference>
<dbReference type="KEGG" id="jde:Jden_2133"/>
<dbReference type="eggNOG" id="COG3645">
    <property type="taxonomic scope" value="Bacteria"/>
</dbReference>
<evidence type="ECO:0000313" key="3">
    <source>
        <dbReference type="Proteomes" id="UP000000628"/>
    </source>
</evidence>
<dbReference type="PANTHER" id="PTHR36180">
    <property type="entry name" value="DNA-BINDING PROTEIN-RELATED-RELATED"/>
    <property type="match status" value="1"/>
</dbReference>
<name>C7R146_JONDD</name>
<organism evidence="2 3">
    <name type="scientific">Jonesia denitrificans (strain ATCC 14870 / DSM 20603 / BCRC 15368 / CIP 55.134 / JCM 11481 / NBRC 15587 / NCTC 10816 / Prevot 55134)</name>
    <name type="common">Listeria denitrificans</name>
    <dbReference type="NCBI Taxonomy" id="471856"/>
    <lineage>
        <taxon>Bacteria</taxon>
        <taxon>Bacillati</taxon>
        <taxon>Actinomycetota</taxon>
        <taxon>Actinomycetes</taxon>
        <taxon>Micrococcales</taxon>
        <taxon>Jonesiaceae</taxon>
        <taxon>Jonesia</taxon>
    </lineage>
</organism>
<dbReference type="OrthoDB" id="9812611at2"/>
<keyword evidence="3" id="KW-1185">Reference proteome</keyword>
<dbReference type="Pfam" id="PF03374">
    <property type="entry name" value="ANT"/>
    <property type="match status" value="1"/>
</dbReference>
<dbReference type="InterPro" id="IPR005039">
    <property type="entry name" value="Ant_C"/>
</dbReference>
<dbReference type="GO" id="GO:0003677">
    <property type="term" value="F:DNA binding"/>
    <property type="evidence" value="ECO:0007669"/>
    <property type="project" value="InterPro"/>
</dbReference>
<dbReference type="PROSITE" id="PS51750">
    <property type="entry name" value="BRO_N"/>
    <property type="match status" value="1"/>
</dbReference>
<dbReference type="Proteomes" id="UP000000628">
    <property type="component" value="Chromosome"/>
</dbReference>
<dbReference type="Pfam" id="PF02498">
    <property type="entry name" value="Bro-N"/>
    <property type="match status" value="1"/>
</dbReference>
<proteinExistence type="predicted"/>